<dbReference type="SUPFAM" id="SSF51197">
    <property type="entry name" value="Clavaminate synthase-like"/>
    <property type="match status" value="1"/>
</dbReference>
<evidence type="ECO:0000256" key="1">
    <source>
        <dbReference type="ARBA" id="ARBA00001954"/>
    </source>
</evidence>
<dbReference type="RefSeq" id="WP_069738900.1">
    <property type="nucleotide sequence ID" value="NZ_BMSZ01000003.1"/>
</dbReference>
<dbReference type="InterPro" id="IPR050411">
    <property type="entry name" value="AlphaKG_dependent_hydroxylases"/>
</dbReference>
<dbReference type="PANTHER" id="PTHR10696:SF56">
    <property type="entry name" value="TAUD_TFDA-LIKE DOMAIN-CONTAINING PROTEIN"/>
    <property type="match status" value="1"/>
</dbReference>
<gene>
    <name evidence="7" type="ORF">GCM10010253_12750</name>
</gene>
<evidence type="ECO:0000256" key="2">
    <source>
        <dbReference type="ARBA" id="ARBA00023002"/>
    </source>
</evidence>
<protein>
    <recommendedName>
        <fullName evidence="6">TauD/TfdA-like domain-containing protein</fullName>
    </recommendedName>
</protein>
<feature type="domain" description="TauD/TfdA-like" evidence="6">
    <location>
        <begin position="29"/>
        <end position="310"/>
    </location>
</feature>
<reference evidence="8" key="1">
    <citation type="journal article" date="2019" name="Int. J. Syst. Evol. Microbiol.">
        <title>The Global Catalogue of Microorganisms (GCM) 10K type strain sequencing project: providing services to taxonomists for standard genome sequencing and annotation.</title>
        <authorList>
            <consortium name="The Broad Institute Genomics Platform"/>
            <consortium name="The Broad Institute Genome Sequencing Center for Infectious Disease"/>
            <person name="Wu L."/>
            <person name="Ma J."/>
        </authorList>
    </citation>
    <scope>NUCLEOTIDE SEQUENCE [LARGE SCALE GENOMIC DNA]</scope>
    <source>
        <strain evidence="8">JCM 4350</strain>
    </source>
</reference>
<dbReference type="InterPro" id="IPR042098">
    <property type="entry name" value="TauD-like_sf"/>
</dbReference>
<evidence type="ECO:0000256" key="3">
    <source>
        <dbReference type="ARBA" id="ARBA00023004"/>
    </source>
</evidence>
<comment type="caution">
    <text evidence="7">The sequence shown here is derived from an EMBL/GenBank/DDBJ whole genome shotgun (WGS) entry which is preliminary data.</text>
</comment>
<dbReference type="Pfam" id="PF02668">
    <property type="entry name" value="TauD"/>
    <property type="match status" value="1"/>
</dbReference>
<evidence type="ECO:0000256" key="4">
    <source>
        <dbReference type="ARBA" id="ARBA00023194"/>
    </source>
</evidence>
<organism evidence="7 8">
    <name type="scientific">Streptomyces badius</name>
    <dbReference type="NCBI Taxonomy" id="1941"/>
    <lineage>
        <taxon>Bacteria</taxon>
        <taxon>Bacillati</taxon>
        <taxon>Actinomycetota</taxon>
        <taxon>Actinomycetes</taxon>
        <taxon>Kitasatosporales</taxon>
        <taxon>Streptomycetaceae</taxon>
        <taxon>Streptomyces</taxon>
    </lineage>
</organism>
<name>A0ABQ2SU46_STRBA</name>
<feature type="region of interest" description="Disordered" evidence="5">
    <location>
        <begin position="1"/>
        <end position="20"/>
    </location>
</feature>
<evidence type="ECO:0000259" key="6">
    <source>
        <dbReference type="Pfam" id="PF02668"/>
    </source>
</evidence>
<dbReference type="InterPro" id="IPR003819">
    <property type="entry name" value="TauD/TfdA-like"/>
</dbReference>
<dbReference type="Gene3D" id="3.60.130.10">
    <property type="entry name" value="Clavaminate synthase-like"/>
    <property type="match status" value="1"/>
</dbReference>
<dbReference type="Proteomes" id="UP000659767">
    <property type="component" value="Unassembled WGS sequence"/>
</dbReference>
<evidence type="ECO:0000313" key="7">
    <source>
        <dbReference type="EMBL" id="GGS40482.1"/>
    </source>
</evidence>
<dbReference type="EMBL" id="BMSZ01000003">
    <property type="protein sequence ID" value="GGS40482.1"/>
    <property type="molecule type" value="Genomic_DNA"/>
</dbReference>
<keyword evidence="2" id="KW-0560">Oxidoreductase</keyword>
<proteinExistence type="predicted"/>
<keyword evidence="8" id="KW-1185">Reference proteome</keyword>
<comment type="cofactor">
    <cofactor evidence="1">
        <name>Fe(2+)</name>
        <dbReference type="ChEBI" id="CHEBI:29033"/>
    </cofactor>
</comment>
<evidence type="ECO:0000256" key="5">
    <source>
        <dbReference type="SAM" id="MobiDB-lite"/>
    </source>
</evidence>
<dbReference type="PANTHER" id="PTHR10696">
    <property type="entry name" value="GAMMA-BUTYROBETAINE HYDROXYLASE-RELATED"/>
    <property type="match status" value="1"/>
</dbReference>
<keyword evidence="3" id="KW-0408">Iron</keyword>
<sequence length="318" mass="35157">MTKDTAEASAARPGPGPLPVVDLTGEPGSLADHRETLRATVAAYGAVLVRGSVLPDRAAAIDAARLLLTEPYEEFEGFAPRERYAPGVHSSSEWPSNQPMCMHHEASYALEVPSRLVFACLRAPESGGVTALADSHRVLADLPAGLVARFELLGWELRRHYNELIGVAWPAAFGSRDQAAVEAYCRANAIDFRWDEDGGLRTRQVRPAVLKHPDSGRAGWFNQIAFLNEWTMDPAVREYLALEFGEDGLPFTTRYGDGSPIAPETVELINEVYERHTVRVPWRNGDLMLVDNLRMAHSREPYKGSREIVVSMGDPVRR</sequence>
<accession>A0ABQ2SU46</accession>
<evidence type="ECO:0000313" key="8">
    <source>
        <dbReference type="Proteomes" id="UP000659767"/>
    </source>
</evidence>
<keyword evidence="4" id="KW-0045">Antibiotic biosynthesis</keyword>